<comment type="caution">
    <text evidence="1">The sequence shown here is derived from an EMBL/GenBank/DDBJ whole genome shotgun (WGS) entry which is preliminary data.</text>
</comment>
<name>A0A388T7S2_TERA1</name>
<dbReference type="EMBL" id="BGZN01000002">
    <property type="protein sequence ID" value="GBR72679.1"/>
    <property type="molecule type" value="Genomic_DNA"/>
</dbReference>
<reference evidence="1 2" key="1">
    <citation type="journal article" date="2019" name="ISME J.">
        <title>Genome analyses of uncultured TG2/ZB3 bacteria in 'Margulisbacteria' specifically attached to ectosymbiotic spirochetes of protists in the termite gut.</title>
        <authorList>
            <person name="Utami Y.D."/>
            <person name="Kuwahara H."/>
            <person name="Igai K."/>
            <person name="Murakami T."/>
            <person name="Sugaya K."/>
            <person name="Morikawa T."/>
            <person name="Nagura Y."/>
            <person name="Yuki M."/>
            <person name="Deevong P."/>
            <person name="Inoue T."/>
            <person name="Kihara K."/>
            <person name="Lo N."/>
            <person name="Yamada A."/>
            <person name="Ohkuma M."/>
            <person name="Hongoh Y."/>
        </authorList>
    </citation>
    <scope>NUCLEOTIDE SEQUENCE [LARGE SCALE GENOMIC DNA]</scope>
    <source>
        <strain evidence="1">NkOx7-01</strain>
    </source>
</reference>
<dbReference type="Proteomes" id="UP000269352">
    <property type="component" value="Unassembled WGS sequence"/>
</dbReference>
<gene>
    <name evidence="1" type="ORF">NO1_0178</name>
</gene>
<evidence type="ECO:0000313" key="1">
    <source>
        <dbReference type="EMBL" id="GBR72679.1"/>
    </source>
</evidence>
<dbReference type="AlphaFoldDB" id="A0A388T7S2"/>
<protein>
    <submittedName>
        <fullName evidence="1">Uncharacterized protein</fullName>
    </submittedName>
</protein>
<organism evidence="1 2">
    <name type="scientific">Termititenax aidoneus</name>
    <dbReference type="NCBI Taxonomy" id="2218524"/>
    <lineage>
        <taxon>Bacteria</taxon>
        <taxon>Bacillati</taxon>
        <taxon>Candidatus Margulisiibacteriota</taxon>
        <taxon>Candidatus Termititenacia</taxon>
        <taxon>Candidatus Termititenacales</taxon>
        <taxon>Candidatus Termititenacaceae</taxon>
        <taxon>Candidatus Termititenax</taxon>
    </lineage>
</organism>
<sequence>MECVADICEIARHSSFDWAEIIKEARAKENGLEIPLICEVLKGLPAQEFENIKWINKPAFTDFLKDVDKLVFDLLSLR</sequence>
<evidence type="ECO:0000313" key="2">
    <source>
        <dbReference type="Proteomes" id="UP000269352"/>
    </source>
</evidence>
<keyword evidence="2" id="KW-1185">Reference proteome</keyword>
<proteinExistence type="predicted"/>
<accession>A0A388T7S2</accession>